<feature type="region of interest" description="Disordered" evidence="1">
    <location>
        <begin position="44"/>
        <end position="84"/>
    </location>
</feature>
<evidence type="ECO:0000313" key="3">
    <source>
        <dbReference type="WBParaSite" id="nRc.2.0.1.t04945-RA"/>
    </source>
</evidence>
<accession>A0A915HU89</accession>
<feature type="region of interest" description="Disordered" evidence="1">
    <location>
        <begin position="1"/>
        <end position="30"/>
    </location>
</feature>
<dbReference type="AlphaFoldDB" id="A0A915HU89"/>
<proteinExistence type="predicted"/>
<name>A0A915HU89_ROMCU</name>
<dbReference type="Proteomes" id="UP000887565">
    <property type="component" value="Unplaced"/>
</dbReference>
<feature type="compositionally biased region" description="Basic and acidic residues" evidence="1">
    <location>
        <begin position="54"/>
        <end position="84"/>
    </location>
</feature>
<sequence>MNTDHYRREDDYQQQSYRHENRRDGNYNRREDFISYVDAREIIQNETHSMNRSYRNEDERSRHSDSKSRTRRSRSGDEDQPDHQ</sequence>
<dbReference type="WBParaSite" id="nRc.2.0.1.t04945-RA">
    <property type="protein sequence ID" value="nRc.2.0.1.t04945-RA"/>
    <property type="gene ID" value="nRc.2.0.1.g04945"/>
</dbReference>
<protein>
    <submittedName>
        <fullName evidence="3">Uncharacterized protein</fullName>
    </submittedName>
</protein>
<organism evidence="2 3">
    <name type="scientific">Romanomermis culicivorax</name>
    <name type="common">Nematode worm</name>
    <dbReference type="NCBI Taxonomy" id="13658"/>
    <lineage>
        <taxon>Eukaryota</taxon>
        <taxon>Metazoa</taxon>
        <taxon>Ecdysozoa</taxon>
        <taxon>Nematoda</taxon>
        <taxon>Enoplea</taxon>
        <taxon>Dorylaimia</taxon>
        <taxon>Mermithida</taxon>
        <taxon>Mermithoidea</taxon>
        <taxon>Mermithidae</taxon>
        <taxon>Romanomermis</taxon>
    </lineage>
</organism>
<reference evidence="3" key="1">
    <citation type="submission" date="2022-11" db="UniProtKB">
        <authorList>
            <consortium name="WormBaseParasite"/>
        </authorList>
    </citation>
    <scope>IDENTIFICATION</scope>
</reference>
<evidence type="ECO:0000313" key="2">
    <source>
        <dbReference type="Proteomes" id="UP000887565"/>
    </source>
</evidence>
<evidence type="ECO:0000256" key="1">
    <source>
        <dbReference type="SAM" id="MobiDB-lite"/>
    </source>
</evidence>
<keyword evidence="2" id="KW-1185">Reference proteome</keyword>
<feature type="compositionally biased region" description="Polar residues" evidence="1">
    <location>
        <begin position="44"/>
        <end position="53"/>
    </location>
</feature>